<name>A0A2H3TEF9_FUSOX</name>
<proteinExistence type="predicted"/>
<evidence type="ECO:0000256" key="1">
    <source>
        <dbReference type="SAM" id="MobiDB-lite"/>
    </source>
</evidence>
<accession>A0A2H3TEF9</accession>
<feature type="compositionally biased region" description="Basic and acidic residues" evidence="1">
    <location>
        <begin position="11"/>
        <end position="25"/>
    </location>
</feature>
<dbReference type="AlphaFoldDB" id="A0A2H3TEF9"/>
<gene>
    <name evidence="2" type="ORF">FRV6_11221</name>
</gene>
<dbReference type="EMBL" id="FMJY01000006">
    <property type="protein sequence ID" value="SCO87094.1"/>
    <property type="molecule type" value="Genomic_DNA"/>
</dbReference>
<feature type="region of interest" description="Disordered" evidence="1">
    <location>
        <begin position="1"/>
        <end position="25"/>
    </location>
</feature>
<evidence type="ECO:0000313" key="3">
    <source>
        <dbReference type="Proteomes" id="UP000219369"/>
    </source>
</evidence>
<organism evidence="2 3">
    <name type="scientific">Fusarium oxysporum</name>
    <name type="common">Fusarium vascular wilt</name>
    <dbReference type="NCBI Taxonomy" id="5507"/>
    <lineage>
        <taxon>Eukaryota</taxon>
        <taxon>Fungi</taxon>
        <taxon>Dikarya</taxon>
        <taxon>Ascomycota</taxon>
        <taxon>Pezizomycotina</taxon>
        <taxon>Sordariomycetes</taxon>
        <taxon>Hypocreomycetidae</taxon>
        <taxon>Hypocreales</taxon>
        <taxon>Nectriaceae</taxon>
        <taxon>Fusarium</taxon>
        <taxon>Fusarium oxysporum species complex</taxon>
    </lineage>
</organism>
<reference evidence="3" key="1">
    <citation type="submission" date="2016-09" db="EMBL/GenBank/DDBJ databases">
        <authorList>
            <person name="Guldener U."/>
        </authorList>
    </citation>
    <scope>NUCLEOTIDE SEQUENCE [LARGE SCALE GENOMIC DNA]</scope>
    <source>
        <strain evidence="3">V64-1</strain>
    </source>
</reference>
<evidence type="ECO:0000313" key="2">
    <source>
        <dbReference type="EMBL" id="SCO87094.1"/>
    </source>
</evidence>
<protein>
    <submittedName>
        <fullName evidence="2">Uncharacterized protein</fullName>
    </submittedName>
</protein>
<sequence length="25" mass="2873">MTARFGSQLDNRNKSGKPEHIPFQN</sequence>
<dbReference type="Proteomes" id="UP000219369">
    <property type="component" value="Unassembled WGS sequence"/>
</dbReference>